<evidence type="ECO:0000256" key="1">
    <source>
        <dbReference type="ARBA" id="ARBA00005755"/>
    </source>
</evidence>
<evidence type="ECO:0000256" key="3">
    <source>
        <dbReference type="ARBA" id="ARBA00022679"/>
    </source>
</evidence>
<feature type="region of interest" description="Disordered" evidence="8">
    <location>
        <begin position="1041"/>
        <end position="1131"/>
    </location>
</feature>
<dbReference type="OrthoDB" id="2414538at2759"/>
<dbReference type="PANTHER" id="PTHR10322:SF35">
    <property type="entry name" value="DNA-DIRECTED DNA POLYMERASE"/>
    <property type="match status" value="1"/>
</dbReference>
<keyword evidence="6" id="KW-0238">DNA-binding</keyword>
<dbReference type="InterPro" id="IPR023211">
    <property type="entry name" value="DNA_pol_palm_dom_sf"/>
</dbReference>
<dbReference type="Gene3D" id="3.30.420.10">
    <property type="entry name" value="Ribonuclease H-like superfamily/Ribonuclease H"/>
    <property type="match status" value="1"/>
</dbReference>
<dbReference type="Pfam" id="PF00136">
    <property type="entry name" value="DNA_pol_B"/>
    <property type="match status" value="2"/>
</dbReference>
<dbReference type="PRINTS" id="PR00106">
    <property type="entry name" value="DNAPOLB"/>
</dbReference>
<evidence type="ECO:0000256" key="8">
    <source>
        <dbReference type="SAM" id="MobiDB-lite"/>
    </source>
</evidence>
<dbReference type="GO" id="GO:0006297">
    <property type="term" value="P:nucleotide-excision repair, DNA gap filling"/>
    <property type="evidence" value="ECO:0007669"/>
    <property type="project" value="TreeGrafter"/>
</dbReference>
<dbReference type="SUPFAM" id="SSF53098">
    <property type="entry name" value="Ribonuclease H-like"/>
    <property type="match status" value="1"/>
</dbReference>
<protein>
    <recommendedName>
        <fullName evidence="2">DNA-directed DNA polymerase</fullName>
        <ecNumber evidence="2">2.7.7.7</ecNumber>
    </recommendedName>
</protein>
<dbReference type="AlphaFoldDB" id="A0A8J2X194"/>
<dbReference type="Gene3D" id="1.10.132.60">
    <property type="entry name" value="DNA polymerase family B, C-terminal domain"/>
    <property type="match status" value="1"/>
</dbReference>
<evidence type="ECO:0000256" key="2">
    <source>
        <dbReference type="ARBA" id="ARBA00012417"/>
    </source>
</evidence>
<dbReference type="GO" id="GO:0043625">
    <property type="term" value="C:delta DNA polymerase complex"/>
    <property type="evidence" value="ECO:0007669"/>
    <property type="project" value="TreeGrafter"/>
</dbReference>
<feature type="domain" description="DNA-directed DNA polymerase family B multifunctional" evidence="9">
    <location>
        <begin position="610"/>
        <end position="815"/>
    </location>
</feature>
<dbReference type="InterPro" id="IPR050240">
    <property type="entry name" value="DNA_pol_type-B"/>
</dbReference>
<comment type="caution">
    <text evidence="10">The sequence shown here is derived from an EMBL/GenBank/DDBJ whole genome shotgun (WGS) entry which is preliminary data.</text>
</comment>
<dbReference type="Proteomes" id="UP000789595">
    <property type="component" value="Unassembled WGS sequence"/>
</dbReference>
<dbReference type="GO" id="GO:0000166">
    <property type="term" value="F:nucleotide binding"/>
    <property type="evidence" value="ECO:0007669"/>
    <property type="project" value="InterPro"/>
</dbReference>
<dbReference type="EC" id="2.7.7.7" evidence="2"/>
<reference evidence="10" key="1">
    <citation type="submission" date="2021-11" db="EMBL/GenBank/DDBJ databases">
        <authorList>
            <consortium name="Genoscope - CEA"/>
            <person name="William W."/>
        </authorList>
    </citation>
    <scope>NUCLEOTIDE SEQUENCE</scope>
</reference>
<dbReference type="GO" id="GO:0003677">
    <property type="term" value="F:DNA binding"/>
    <property type="evidence" value="ECO:0007669"/>
    <property type="project" value="UniProtKB-KW"/>
</dbReference>
<dbReference type="InterPro" id="IPR006134">
    <property type="entry name" value="DNA-dir_DNA_pol_B_multi_dom"/>
</dbReference>
<comment type="similarity">
    <text evidence="1">Belongs to the DNA polymerase type-B family.</text>
</comment>
<dbReference type="GO" id="GO:0003887">
    <property type="term" value="F:DNA-directed DNA polymerase activity"/>
    <property type="evidence" value="ECO:0007669"/>
    <property type="project" value="UniProtKB-KW"/>
</dbReference>
<gene>
    <name evidence="10" type="ORF">PECAL_3P00350</name>
</gene>
<keyword evidence="3" id="KW-0808">Transferase</keyword>
<organism evidence="10 11">
    <name type="scientific">Pelagomonas calceolata</name>
    <dbReference type="NCBI Taxonomy" id="35677"/>
    <lineage>
        <taxon>Eukaryota</taxon>
        <taxon>Sar</taxon>
        <taxon>Stramenopiles</taxon>
        <taxon>Ochrophyta</taxon>
        <taxon>Pelagophyceae</taxon>
        <taxon>Pelagomonadales</taxon>
        <taxon>Pelagomonadaceae</taxon>
        <taxon>Pelagomonas</taxon>
    </lineage>
</organism>
<feature type="compositionally biased region" description="Pro residues" evidence="8">
    <location>
        <begin position="1112"/>
        <end position="1123"/>
    </location>
</feature>
<evidence type="ECO:0000256" key="4">
    <source>
        <dbReference type="ARBA" id="ARBA00022695"/>
    </source>
</evidence>
<feature type="region of interest" description="Disordered" evidence="8">
    <location>
        <begin position="975"/>
        <end position="1010"/>
    </location>
</feature>
<dbReference type="SUPFAM" id="SSF56672">
    <property type="entry name" value="DNA/RNA polymerases"/>
    <property type="match status" value="1"/>
</dbReference>
<dbReference type="InterPro" id="IPR043502">
    <property type="entry name" value="DNA/RNA_pol_sf"/>
</dbReference>
<accession>A0A8J2X194</accession>
<dbReference type="GO" id="GO:0008296">
    <property type="term" value="F:3'-5'-DNA exonuclease activity"/>
    <property type="evidence" value="ECO:0007669"/>
    <property type="project" value="TreeGrafter"/>
</dbReference>
<dbReference type="InterPro" id="IPR012337">
    <property type="entry name" value="RNaseH-like_sf"/>
</dbReference>
<dbReference type="GO" id="GO:0045004">
    <property type="term" value="P:DNA replication proofreading"/>
    <property type="evidence" value="ECO:0007669"/>
    <property type="project" value="TreeGrafter"/>
</dbReference>
<evidence type="ECO:0000256" key="7">
    <source>
        <dbReference type="ARBA" id="ARBA00049244"/>
    </source>
</evidence>
<dbReference type="GO" id="GO:0006287">
    <property type="term" value="P:base-excision repair, gap-filling"/>
    <property type="evidence" value="ECO:0007669"/>
    <property type="project" value="TreeGrafter"/>
</dbReference>
<dbReference type="EMBL" id="CAKKNE010000003">
    <property type="protein sequence ID" value="CAH0370166.1"/>
    <property type="molecule type" value="Genomic_DNA"/>
</dbReference>
<keyword evidence="5" id="KW-0239">DNA-directed DNA polymerase</keyword>
<sequence length="1163" mass="125987">MAQPPLELFLITLAQSQDDVVLEGVDADRRPARLVVSGFRPHFYVGPVADDVDATNRQADLCRAAPAHAVSVTKVTRTFLCGIHEPRTYLRVAHRCGAAQSTLVRKCEQLWAEPPCEDGVPLLRRFLVETHLSGGAWLVARNGRQWICRRKEGQQQRVNNARRWSDADKSSKDSIAAVALATSDGVDVLAVGGRGEALLACGARVSLFRDESRLLAAVETHLRNADPDVLFTFDDRRLGLLAQRFRARHRRALQLGRFDATPLACASVTTYSKAWIKDRSERRMASANNLETHRCSGLGGRLGVDLLRCLVMRQQPKLTRYDLPEACRAVLDAAPPTITPAARQQLDASTRAAVAACEARAILALGRRLNAVAETVEYARCTGLDLETILWRATAVRTEQLVLGAAKRLDVALPLKRFPAENGWVQDTTPFLHHPAPRSELRDHQAALISNGLMGHSRAVGSCGFYGKDPVVVLDFASLYPSLFVAHNICWTTLRGAGAEADDAVCPASAQLKHPHRFASKTKRPGLLPRLLEALITTRRRTKALAKAAAQRGDTNEAEQARQLSLKLCANASYGFTGSDVSPLGGKAPPSCVRWGNWYCRRARDVIEAEVEGAEIAAAASAALPEGLTLEHEHTLCPFLLLHVNRYAGRDFGGEVVIKGIGSARGDTDFVRATLRDSTTALLERGVEAACALAAARQEQLLRGDVALDELVSGAYLWRVDQSDLERFARGEDEDDSTLRTPHVALATKRLKQDPGLRFRLGEFVPMVHGKSLRGDAQKDGVMDPPSVLKTNAAVDLKLYRDKKLLPDLRRLFAPFAQRADVKKLLDEPPSIVRSGKLSCDGASVLLDGSAAPPSPTRQRPDRFFLAQPRAEALCVNCSSRTEDADRKAAFCRSCLRLPLADRQAAFLKALAEQREAHASVAVVAAERVEAARRCAGAAPGSFPVADGAYALARAIQRLEKADAACERDFCRAPASLRPPPAPRKKKRTRAPARDLAGARRTLGFGDSDEEVDSWTCRECAYPHTSPAEAAMVACAACGERRPSRAKKQAPPATPSAVLMRGGRSPPPRTPGRVARSPAPRTPALASPAPPQTPAVTYGGRPARRRRRAGAPPTPGGPPPPETPETKQPPSVVPVPVLWFVVDAVAANSARKRGAGLGFSPLR</sequence>
<dbReference type="SMART" id="SM00486">
    <property type="entry name" value="POLBc"/>
    <property type="match status" value="1"/>
</dbReference>
<keyword evidence="11" id="KW-1185">Reference proteome</keyword>
<evidence type="ECO:0000256" key="6">
    <source>
        <dbReference type="ARBA" id="ARBA00023125"/>
    </source>
</evidence>
<evidence type="ECO:0000256" key="5">
    <source>
        <dbReference type="ARBA" id="ARBA00022932"/>
    </source>
</evidence>
<dbReference type="InterPro" id="IPR036397">
    <property type="entry name" value="RNaseH_sf"/>
</dbReference>
<dbReference type="InterPro" id="IPR006172">
    <property type="entry name" value="DNA-dir_DNA_pol_B"/>
</dbReference>
<proteinExistence type="inferred from homology"/>
<dbReference type="Gene3D" id="3.90.1600.10">
    <property type="entry name" value="Palm domain of DNA polymerase"/>
    <property type="match status" value="1"/>
</dbReference>
<evidence type="ECO:0000313" key="11">
    <source>
        <dbReference type="Proteomes" id="UP000789595"/>
    </source>
</evidence>
<evidence type="ECO:0000259" key="9">
    <source>
        <dbReference type="Pfam" id="PF00136"/>
    </source>
</evidence>
<evidence type="ECO:0000313" key="10">
    <source>
        <dbReference type="EMBL" id="CAH0370166.1"/>
    </source>
</evidence>
<feature type="domain" description="DNA-directed DNA polymerase family B multifunctional" evidence="9">
    <location>
        <begin position="462"/>
        <end position="586"/>
    </location>
</feature>
<name>A0A8J2X194_9STRA</name>
<comment type="catalytic activity">
    <reaction evidence="7">
        <text>DNA(n) + a 2'-deoxyribonucleoside 5'-triphosphate = DNA(n+1) + diphosphate</text>
        <dbReference type="Rhea" id="RHEA:22508"/>
        <dbReference type="Rhea" id="RHEA-COMP:17339"/>
        <dbReference type="Rhea" id="RHEA-COMP:17340"/>
        <dbReference type="ChEBI" id="CHEBI:33019"/>
        <dbReference type="ChEBI" id="CHEBI:61560"/>
        <dbReference type="ChEBI" id="CHEBI:173112"/>
        <dbReference type="EC" id="2.7.7.7"/>
    </reaction>
</comment>
<dbReference type="PANTHER" id="PTHR10322">
    <property type="entry name" value="DNA POLYMERASE CATALYTIC SUBUNIT"/>
    <property type="match status" value="1"/>
</dbReference>
<keyword evidence="4" id="KW-0548">Nucleotidyltransferase</keyword>
<dbReference type="InterPro" id="IPR042087">
    <property type="entry name" value="DNA_pol_B_thumb"/>
</dbReference>